<accession>A0A0F8YBK3</accession>
<reference evidence="1" key="1">
    <citation type="journal article" date="2015" name="Nature">
        <title>Complex archaea that bridge the gap between prokaryotes and eukaryotes.</title>
        <authorList>
            <person name="Spang A."/>
            <person name="Saw J.H."/>
            <person name="Jorgensen S.L."/>
            <person name="Zaremba-Niedzwiedzka K."/>
            <person name="Martijn J."/>
            <person name="Lind A.E."/>
            <person name="van Eijk R."/>
            <person name="Schleper C."/>
            <person name="Guy L."/>
            <person name="Ettema T.J."/>
        </authorList>
    </citation>
    <scope>NUCLEOTIDE SEQUENCE</scope>
</reference>
<proteinExistence type="predicted"/>
<gene>
    <name evidence="1" type="ORF">LCGC14_2840220</name>
</gene>
<dbReference type="EMBL" id="LAZR01054338">
    <property type="protein sequence ID" value="KKK78768.1"/>
    <property type="molecule type" value="Genomic_DNA"/>
</dbReference>
<evidence type="ECO:0008006" key="2">
    <source>
        <dbReference type="Google" id="ProtNLM"/>
    </source>
</evidence>
<evidence type="ECO:0000313" key="1">
    <source>
        <dbReference type="EMBL" id="KKK78768.1"/>
    </source>
</evidence>
<dbReference type="AlphaFoldDB" id="A0A0F8YBK3"/>
<protein>
    <recommendedName>
        <fullName evidence="2">DUF4177 domain-containing protein</fullName>
    </recommendedName>
</protein>
<name>A0A0F8YBK3_9ZZZZ</name>
<organism evidence="1">
    <name type="scientific">marine sediment metagenome</name>
    <dbReference type="NCBI Taxonomy" id="412755"/>
    <lineage>
        <taxon>unclassified sequences</taxon>
        <taxon>metagenomes</taxon>
        <taxon>ecological metagenomes</taxon>
    </lineage>
</organism>
<comment type="caution">
    <text evidence="1">The sequence shown here is derived from an EMBL/GenBank/DDBJ whole genome shotgun (WGS) entry which is preliminary data.</text>
</comment>
<sequence length="66" mass="7526">MPVPKFNYMVRATRLPDPTSDAQFKEEGYAAWTPKAMVDAGSDGWELIAVLEREGIAYEYYKQPKP</sequence>